<name>A0A8H4T9K0_9HYPO</name>
<dbReference type="InterPro" id="IPR057683">
    <property type="entry name" value="DUF7923"/>
</dbReference>
<dbReference type="Pfam" id="PF25540">
    <property type="entry name" value="DUF7923"/>
    <property type="match status" value="1"/>
</dbReference>
<feature type="non-terminal residue" evidence="4">
    <location>
        <position position="1"/>
    </location>
</feature>
<evidence type="ECO:0000256" key="2">
    <source>
        <dbReference type="SAM" id="MobiDB-lite"/>
    </source>
</evidence>
<gene>
    <name evidence="4" type="ORF">FSARC_12312</name>
</gene>
<feature type="coiled-coil region" evidence="1">
    <location>
        <begin position="39"/>
        <end position="80"/>
    </location>
</feature>
<dbReference type="EMBL" id="JABEXW010000835">
    <property type="protein sequence ID" value="KAF4953799.1"/>
    <property type="molecule type" value="Genomic_DNA"/>
</dbReference>
<dbReference type="Proteomes" id="UP000622797">
    <property type="component" value="Unassembled WGS sequence"/>
</dbReference>
<organism evidence="4 5">
    <name type="scientific">Fusarium sarcochroum</name>
    <dbReference type="NCBI Taxonomy" id="1208366"/>
    <lineage>
        <taxon>Eukaryota</taxon>
        <taxon>Fungi</taxon>
        <taxon>Dikarya</taxon>
        <taxon>Ascomycota</taxon>
        <taxon>Pezizomycotina</taxon>
        <taxon>Sordariomycetes</taxon>
        <taxon>Hypocreomycetidae</taxon>
        <taxon>Hypocreales</taxon>
        <taxon>Nectriaceae</taxon>
        <taxon>Fusarium</taxon>
        <taxon>Fusarium lateritium species complex</taxon>
    </lineage>
</organism>
<reference evidence="4" key="1">
    <citation type="journal article" date="2020" name="BMC Genomics">
        <title>Correction to: Identification and distribution of gene clusters required for synthesis of sphingolipid metabolism inhibitors in diverse species of the filamentous fungus Fusarium.</title>
        <authorList>
            <person name="Kim H.S."/>
            <person name="Lohmar J.M."/>
            <person name="Busman M."/>
            <person name="Brown D.W."/>
            <person name="Naumann T.A."/>
            <person name="Divon H.H."/>
            <person name="Lysoe E."/>
            <person name="Uhlig S."/>
            <person name="Proctor R.H."/>
        </authorList>
    </citation>
    <scope>NUCLEOTIDE SEQUENCE</scope>
    <source>
        <strain evidence="4">NRRL 20472</strain>
    </source>
</reference>
<reference evidence="4" key="2">
    <citation type="submission" date="2020-05" db="EMBL/GenBank/DDBJ databases">
        <authorList>
            <person name="Kim H.-S."/>
            <person name="Proctor R.H."/>
            <person name="Brown D.W."/>
        </authorList>
    </citation>
    <scope>NUCLEOTIDE SEQUENCE</scope>
    <source>
        <strain evidence="4">NRRL 20472</strain>
    </source>
</reference>
<feature type="compositionally biased region" description="Polar residues" evidence="2">
    <location>
        <begin position="272"/>
        <end position="307"/>
    </location>
</feature>
<feature type="domain" description="DUF7923" evidence="3">
    <location>
        <begin position="83"/>
        <end position="256"/>
    </location>
</feature>
<protein>
    <recommendedName>
        <fullName evidence="3">DUF7923 domain-containing protein</fullName>
    </recommendedName>
</protein>
<comment type="caution">
    <text evidence="4">The sequence shown here is derived from an EMBL/GenBank/DDBJ whole genome shotgun (WGS) entry which is preliminary data.</text>
</comment>
<evidence type="ECO:0000256" key="1">
    <source>
        <dbReference type="SAM" id="Coils"/>
    </source>
</evidence>
<evidence type="ECO:0000313" key="5">
    <source>
        <dbReference type="Proteomes" id="UP000622797"/>
    </source>
</evidence>
<dbReference type="OrthoDB" id="3512845at2759"/>
<dbReference type="AlphaFoldDB" id="A0A8H4T9K0"/>
<proteinExistence type="predicted"/>
<dbReference type="PANTHER" id="PTHR37543:SF1">
    <property type="entry name" value="CCCH ZINC FINGER DNA BINDING PROTEIN (AFU_ORTHOLOGUE AFUA_5G12760)"/>
    <property type="match status" value="1"/>
</dbReference>
<evidence type="ECO:0000313" key="4">
    <source>
        <dbReference type="EMBL" id="KAF4953799.1"/>
    </source>
</evidence>
<sequence length="324" mass="35808">MATTAAFQDFIQRYSTVQAYESSREKLLQDLLLYCQAIEENLGKENLKLKQQLHEAELDLNAATQTRRELQTKLQDAESHIKWVVTENDELKFQDKFISQGLEGGKRAANALRAAVADLCNHERTGSLEIVCRVVANVAGLGKAMCRDGSIEDPSVAREFALGFTRAKASFDFIDVGYGKERADSKIRETTRWHLGNQNCKHVLLGIGHDSGYAPFLDEVLQDEVSKKCVSLIKGVPMTRELDSLDMNVIEFNDLFRTTKLVDKSPVEKLSANRTEPIRTQASPTVSLPTQAVLTPATSNASLSPPASSWAKVTKSASPPPQLT</sequence>
<dbReference type="PANTHER" id="PTHR37543">
    <property type="entry name" value="CCCH ZINC FINGER DNA BINDING PROTEIN (AFU_ORTHOLOGUE AFUA_5G12760)"/>
    <property type="match status" value="1"/>
</dbReference>
<evidence type="ECO:0000259" key="3">
    <source>
        <dbReference type="Pfam" id="PF25540"/>
    </source>
</evidence>
<feature type="region of interest" description="Disordered" evidence="2">
    <location>
        <begin position="272"/>
        <end position="324"/>
    </location>
</feature>
<keyword evidence="1" id="KW-0175">Coiled coil</keyword>
<keyword evidence="5" id="KW-1185">Reference proteome</keyword>
<accession>A0A8H4T9K0</accession>